<evidence type="ECO:0000313" key="3">
    <source>
        <dbReference type="Proteomes" id="UP000824540"/>
    </source>
</evidence>
<gene>
    <name evidence="2" type="ORF">JZ751_001654</name>
</gene>
<keyword evidence="3" id="KW-1185">Reference proteome</keyword>
<feature type="region of interest" description="Disordered" evidence="1">
    <location>
        <begin position="120"/>
        <end position="144"/>
    </location>
</feature>
<evidence type="ECO:0000256" key="1">
    <source>
        <dbReference type="SAM" id="MobiDB-lite"/>
    </source>
</evidence>
<dbReference type="AlphaFoldDB" id="A0A8T2PUE6"/>
<comment type="caution">
    <text evidence="2">The sequence shown here is derived from an EMBL/GenBank/DDBJ whole genome shotgun (WGS) entry which is preliminary data.</text>
</comment>
<organism evidence="2 3">
    <name type="scientific">Albula glossodonta</name>
    <name type="common">roundjaw bonefish</name>
    <dbReference type="NCBI Taxonomy" id="121402"/>
    <lineage>
        <taxon>Eukaryota</taxon>
        <taxon>Metazoa</taxon>
        <taxon>Chordata</taxon>
        <taxon>Craniata</taxon>
        <taxon>Vertebrata</taxon>
        <taxon>Euteleostomi</taxon>
        <taxon>Actinopterygii</taxon>
        <taxon>Neopterygii</taxon>
        <taxon>Teleostei</taxon>
        <taxon>Albuliformes</taxon>
        <taxon>Albulidae</taxon>
        <taxon>Albula</taxon>
    </lineage>
</organism>
<evidence type="ECO:0000313" key="2">
    <source>
        <dbReference type="EMBL" id="KAG9354941.1"/>
    </source>
</evidence>
<reference evidence="2" key="1">
    <citation type="thesis" date="2021" institute="BYU ScholarsArchive" country="Provo, UT, USA">
        <title>Applications of and Algorithms for Genome Assembly and Genomic Analyses with an Emphasis on Marine Teleosts.</title>
        <authorList>
            <person name="Pickett B.D."/>
        </authorList>
    </citation>
    <scope>NUCLEOTIDE SEQUENCE</scope>
    <source>
        <strain evidence="2">HI-2016</strain>
    </source>
</reference>
<dbReference type="Proteomes" id="UP000824540">
    <property type="component" value="Unassembled WGS sequence"/>
</dbReference>
<proteinExistence type="predicted"/>
<protein>
    <submittedName>
        <fullName evidence="2">Uncharacterized protein</fullName>
    </submittedName>
</protein>
<feature type="compositionally biased region" description="Basic and acidic residues" evidence="1">
    <location>
        <begin position="132"/>
        <end position="144"/>
    </location>
</feature>
<accession>A0A8T2PUE6</accession>
<sequence>MDLLRDVTGMLCSEPACPASNQILLSSRRTSEPDAQLLNLYKSEQRAKGDVSSNLVPHKIAFITRRVLELSEALWQRADSGVTKSPVMPCLCPDGPRPSCAFDLGQRLEKRPYDQIPPAVCERALSPPPSDVRVREAQREYLPN</sequence>
<dbReference type="EMBL" id="JAFBMS010000002">
    <property type="protein sequence ID" value="KAG9354941.1"/>
    <property type="molecule type" value="Genomic_DNA"/>
</dbReference>
<name>A0A8T2PUE6_9TELE</name>